<gene>
    <name evidence="1" type="ORF">H4W31_005155</name>
</gene>
<keyword evidence="2" id="KW-1185">Reference proteome</keyword>
<organism evidence="1 2">
    <name type="scientific">Plantactinospora soyae</name>
    <dbReference type="NCBI Taxonomy" id="1544732"/>
    <lineage>
        <taxon>Bacteria</taxon>
        <taxon>Bacillati</taxon>
        <taxon>Actinomycetota</taxon>
        <taxon>Actinomycetes</taxon>
        <taxon>Micromonosporales</taxon>
        <taxon>Micromonosporaceae</taxon>
        <taxon>Plantactinospora</taxon>
    </lineage>
</organism>
<accession>A0A927M7P9</accession>
<comment type="caution">
    <text evidence="1">The sequence shown here is derived from an EMBL/GenBank/DDBJ whole genome shotgun (WGS) entry which is preliminary data.</text>
</comment>
<dbReference type="AlphaFoldDB" id="A0A927M7P9"/>
<protein>
    <recommendedName>
        <fullName evidence="3">Aminoglycoside phosphotransferase</fullName>
    </recommendedName>
</protein>
<evidence type="ECO:0000313" key="2">
    <source>
        <dbReference type="Proteomes" id="UP000649753"/>
    </source>
</evidence>
<evidence type="ECO:0008006" key="3">
    <source>
        <dbReference type="Google" id="ProtNLM"/>
    </source>
</evidence>
<dbReference type="Gene3D" id="3.90.1200.10">
    <property type="match status" value="1"/>
</dbReference>
<sequence>MTGAPGLSSLLSNGSHRTAWADLPDEVRHWAEGLLGGPVVEAVTTAGGFSPGAVCRLRTSGGRRAFVKAVSSRVNERSAELHRRELRVAAGLHTDPAVPTLWGGYDDGVWVALMSDDVGGTTPRLPWRNDDVLRVLTALAEFQRRNTPARVDGLEQAAVANATALRAWQRLAEAPPADLDDWSRRNLERLAAVEATWPSLTHGDGLLHGDLRADNIVLAGAEVMLVDWPWASLGPGWLDVVNFAPTVTTMGGPEPEWVLAHSPSMRDAPSEGVTAAAVAAAGFYTEQEHLPPPPGLWDPRPWQRAQARTCRDWIRHRTGWR</sequence>
<name>A0A927M7P9_9ACTN</name>
<reference evidence="1" key="1">
    <citation type="submission" date="2020-10" db="EMBL/GenBank/DDBJ databases">
        <title>Sequencing the genomes of 1000 actinobacteria strains.</title>
        <authorList>
            <person name="Klenk H.-P."/>
        </authorList>
    </citation>
    <scope>NUCLEOTIDE SEQUENCE</scope>
    <source>
        <strain evidence="1">DSM 46832</strain>
    </source>
</reference>
<dbReference type="InterPro" id="IPR011009">
    <property type="entry name" value="Kinase-like_dom_sf"/>
</dbReference>
<dbReference type="Proteomes" id="UP000649753">
    <property type="component" value="Unassembled WGS sequence"/>
</dbReference>
<dbReference type="SUPFAM" id="SSF56112">
    <property type="entry name" value="Protein kinase-like (PK-like)"/>
    <property type="match status" value="1"/>
</dbReference>
<proteinExistence type="predicted"/>
<dbReference type="EMBL" id="JADBEB010000001">
    <property type="protein sequence ID" value="MBE1489517.1"/>
    <property type="molecule type" value="Genomic_DNA"/>
</dbReference>
<dbReference type="RefSeq" id="WP_192768983.1">
    <property type="nucleotide sequence ID" value="NZ_JADBEB010000001.1"/>
</dbReference>
<evidence type="ECO:0000313" key="1">
    <source>
        <dbReference type="EMBL" id="MBE1489517.1"/>
    </source>
</evidence>